<reference evidence="2 3" key="1">
    <citation type="submission" date="2021-01" db="EMBL/GenBank/DDBJ databases">
        <title>Belnapia mucosa sp. nov. and Belnapia arida sp. nov., isolated from the Tabernas Desert (Almeria, Spain).</title>
        <authorList>
            <person name="Molina-Menor E."/>
            <person name="Vidal-Verdu A."/>
            <person name="Calonge A."/>
            <person name="Satari L."/>
            <person name="Pereto J."/>
            <person name="Porcar M."/>
        </authorList>
    </citation>
    <scope>NUCLEOTIDE SEQUENCE [LARGE SCALE GENOMIC DNA]</scope>
    <source>
        <strain evidence="2 3">T18</strain>
    </source>
</reference>
<evidence type="ECO:0000256" key="1">
    <source>
        <dbReference type="SAM" id="MobiDB-lite"/>
    </source>
</evidence>
<feature type="region of interest" description="Disordered" evidence="1">
    <location>
        <begin position="106"/>
        <end position="125"/>
    </location>
</feature>
<evidence type="ECO:0000313" key="3">
    <source>
        <dbReference type="Proteomes" id="UP000660885"/>
    </source>
</evidence>
<dbReference type="Proteomes" id="UP000660885">
    <property type="component" value="Unassembled WGS sequence"/>
</dbReference>
<gene>
    <name evidence="2" type="ORF">JMJ56_22645</name>
</gene>
<organism evidence="2 3">
    <name type="scientific">Belnapia arida</name>
    <dbReference type="NCBI Taxonomy" id="2804533"/>
    <lineage>
        <taxon>Bacteria</taxon>
        <taxon>Pseudomonadati</taxon>
        <taxon>Pseudomonadota</taxon>
        <taxon>Alphaproteobacteria</taxon>
        <taxon>Acetobacterales</taxon>
        <taxon>Roseomonadaceae</taxon>
        <taxon>Belnapia</taxon>
    </lineage>
</organism>
<dbReference type="RefSeq" id="WP_202834042.1">
    <property type="nucleotide sequence ID" value="NZ_JAETWB010000017.1"/>
</dbReference>
<evidence type="ECO:0000313" key="2">
    <source>
        <dbReference type="EMBL" id="MBL6080818.1"/>
    </source>
</evidence>
<sequence length="125" mass="13744">MAPPGNRHIRFATGAEHVCHTAARTVEAEAMAEKPETEDERPEQQGRDADGEMLGVGHSLSEAYLRRLVEDGDRTIERSDFVVASTREEMRRILRECWTGEALQAAASPLVPSGGNRDPGLANYL</sequence>
<comment type="caution">
    <text evidence="2">The sequence shown here is derived from an EMBL/GenBank/DDBJ whole genome shotgun (WGS) entry which is preliminary data.</text>
</comment>
<feature type="region of interest" description="Disordered" evidence="1">
    <location>
        <begin position="24"/>
        <end position="56"/>
    </location>
</feature>
<dbReference type="EMBL" id="JAETWB010000017">
    <property type="protein sequence ID" value="MBL6080818.1"/>
    <property type="molecule type" value="Genomic_DNA"/>
</dbReference>
<keyword evidence="3" id="KW-1185">Reference proteome</keyword>
<accession>A0ABS1U843</accession>
<name>A0ABS1U843_9PROT</name>
<protein>
    <submittedName>
        <fullName evidence="2">Uncharacterized protein</fullName>
    </submittedName>
</protein>
<proteinExistence type="predicted"/>